<evidence type="ECO:0000256" key="1">
    <source>
        <dbReference type="SAM" id="MobiDB-lite"/>
    </source>
</evidence>
<dbReference type="PANTHER" id="PTHR31917:SF3">
    <property type="entry name" value="BROMO ADJACENT-LIKE DOMAIN PROTEIN"/>
    <property type="match status" value="1"/>
</dbReference>
<accession>A0ABR0X5J0</accession>
<dbReference type="Pfam" id="PF05641">
    <property type="entry name" value="Agenet"/>
    <property type="match status" value="1"/>
</dbReference>
<dbReference type="Proteomes" id="UP001318860">
    <property type="component" value="Unassembled WGS sequence"/>
</dbReference>
<dbReference type="PANTHER" id="PTHR31917">
    <property type="entry name" value="AGENET DOMAIN-CONTAINING PROTEIN-RELATED"/>
    <property type="match status" value="1"/>
</dbReference>
<evidence type="ECO:0000259" key="2">
    <source>
        <dbReference type="Pfam" id="PF05641"/>
    </source>
</evidence>
<reference evidence="3 4" key="1">
    <citation type="journal article" date="2021" name="Comput. Struct. Biotechnol. J.">
        <title>De novo genome assembly of the potent medicinal plant Rehmannia glutinosa using nanopore technology.</title>
        <authorList>
            <person name="Ma L."/>
            <person name="Dong C."/>
            <person name="Song C."/>
            <person name="Wang X."/>
            <person name="Zheng X."/>
            <person name="Niu Y."/>
            <person name="Chen S."/>
            <person name="Feng W."/>
        </authorList>
    </citation>
    <scope>NUCLEOTIDE SEQUENCE [LARGE SCALE GENOMIC DNA]</scope>
    <source>
        <strain evidence="3">DH-2019</strain>
    </source>
</reference>
<feature type="region of interest" description="Disordered" evidence="1">
    <location>
        <begin position="320"/>
        <end position="361"/>
    </location>
</feature>
<feature type="domain" description="Agenet-like" evidence="2">
    <location>
        <begin position="177"/>
        <end position="232"/>
    </location>
</feature>
<comment type="caution">
    <text evidence="3">The sequence shown here is derived from an EMBL/GenBank/DDBJ whole genome shotgun (WGS) entry which is preliminary data.</text>
</comment>
<name>A0ABR0X5J0_REHGL</name>
<protein>
    <recommendedName>
        <fullName evidence="2">Agenet-like domain-containing protein</fullName>
    </recommendedName>
</protein>
<proteinExistence type="predicted"/>
<keyword evidence="4" id="KW-1185">Reference proteome</keyword>
<sequence length="389" mass="43518">MQFLSKSAKIKSRLLNKKKNEGKPEKMSNNEVVRAWEERVISQEKGSRIVHYILKDSTGNSVIAVVGRERSINHMSYAITEDYLRVFGPTCTVHAGTKWRARRDVVQWLISVVSRGGPILANSTNPSSLKRRILLKINNGHKSTEVEGSGQPAKQASKRIKVVVPEPQRKVLSKFNENIELLSQESGTQGCWFRCKILRSSRDRLNVQYKDVLEIDGIGKLEEWVPASRVAPADKLGVRCVGRLTVRPLACEDSSDITFVVGAAVDAWWCNGWWEGENRFLTVARKNIRVSRDWNDGKWVNIKAKPDILSFLSSIFNPRPKPPPIPSSTSSPLANGEVVNPQKLEGPENDKCQIPSSSPSANLQAAEKLNLKKRLVSKYNEEISRGNSG</sequence>
<evidence type="ECO:0000313" key="4">
    <source>
        <dbReference type="Proteomes" id="UP001318860"/>
    </source>
</evidence>
<gene>
    <name evidence="3" type="ORF">DH2020_008841</name>
</gene>
<dbReference type="EMBL" id="JABTTQ020000005">
    <property type="protein sequence ID" value="KAK6154593.1"/>
    <property type="molecule type" value="Genomic_DNA"/>
</dbReference>
<dbReference type="InterPro" id="IPR008395">
    <property type="entry name" value="Agenet-like_dom"/>
</dbReference>
<organism evidence="3 4">
    <name type="scientific">Rehmannia glutinosa</name>
    <name type="common">Chinese foxglove</name>
    <dbReference type="NCBI Taxonomy" id="99300"/>
    <lineage>
        <taxon>Eukaryota</taxon>
        <taxon>Viridiplantae</taxon>
        <taxon>Streptophyta</taxon>
        <taxon>Embryophyta</taxon>
        <taxon>Tracheophyta</taxon>
        <taxon>Spermatophyta</taxon>
        <taxon>Magnoliopsida</taxon>
        <taxon>eudicotyledons</taxon>
        <taxon>Gunneridae</taxon>
        <taxon>Pentapetalae</taxon>
        <taxon>asterids</taxon>
        <taxon>lamiids</taxon>
        <taxon>Lamiales</taxon>
        <taxon>Orobanchaceae</taxon>
        <taxon>Rehmannieae</taxon>
        <taxon>Rehmannia</taxon>
    </lineage>
</organism>
<evidence type="ECO:0000313" key="3">
    <source>
        <dbReference type="EMBL" id="KAK6154593.1"/>
    </source>
</evidence>